<comment type="similarity">
    <text evidence="2">In the N-terminal section; belongs to the PMEI family.</text>
</comment>
<dbReference type="GO" id="GO:0004857">
    <property type="term" value="F:enzyme inhibitor activity"/>
    <property type="evidence" value="ECO:0007669"/>
    <property type="project" value="InterPro"/>
</dbReference>
<evidence type="ECO:0000256" key="3">
    <source>
        <dbReference type="ARBA" id="ARBA00007786"/>
    </source>
</evidence>
<evidence type="ECO:0000256" key="2">
    <source>
        <dbReference type="ARBA" id="ARBA00006027"/>
    </source>
</evidence>
<dbReference type="OrthoDB" id="1433635at2759"/>
<accession>A0A9Q0JTP8</accession>
<gene>
    <name evidence="8" type="ORF">NE237_026892</name>
</gene>
<organism evidence="8 9">
    <name type="scientific">Protea cynaroides</name>
    <dbReference type="NCBI Taxonomy" id="273540"/>
    <lineage>
        <taxon>Eukaryota</taxon>
        <taxon>Viridiplantae</taxon>
        <taxon>Streptophyta</taxon>
        <taxon>Embryophyta</taxon>
        <taxon>Tracheophyta</taxon>
        <taxon>Spermatophyta</taxon>
        <taxon>Magnoliopsida</taxon>
        <taxon>Proteales</taxon>
        <taxon>Proteaceae</taxon>
        <taxon>Protea</taxon>
    </lineage>
</organism>
<dbReference type="SUPFAM" id="SSF51126">
    <property type="entry name" value="Pectin lyase-like"/>
    <property type="match status" value="1"/>
</dbReference>
<dbReference type="Pfam" id="PF04043">
    <property type="entry name" value="PMEI"/>
    <property type="match status" value="1"/>
</dbReference>
<proteinExistence type="inferred from homology"/>
<evidence type="ECO:0000256" key="4">
    <source>
        <dbReference type="ARBA" id="ARBA00022801"/>
    </source>
</evidence>
<reference evidence="8" key="1">
    <citation type="journal article" date="2023" name="Plant J.">
        <title>The genome of the king protea, Protea cynaroides.</title>
        <authorList>
            <person name="Chang J."/>
            <person name="Duong T.A."/>
            <person name="Schoeman C."/>
            <person name="Ma X."/>
            <person name="Roodt D."/>
            <person name="Barker N."/>
            <person name="Li Z."/>
            <person name="Van de Peer Y."/>
            <person name="Mizrachi E."/>
        </authorList>
    </citation>
    <scope>NUCLEOTIDE SEQUENCE</scope>
    <source>
        <tissue evidence="8">Young leaves</tissue>
    </source>
</reference>
<evidence type="ECO:0000259" key="6">
    <source>
        <dbReference type="Pfam" id="PF01095"/>
    </source>
</evidence>
<keyword evidence="4" id="KW-0378">Hydrolase</keyword>
<evidence type="ECO:0008006" key="10">
    <source>
        <dbReference type="Google" id="ProtNLM"/>
    </source>
</evidence>
<comment type="pathway">
    <text evidence="1">Glycan metabolism; pectin degradation; 2-dehydro-3-deoxy-D-gluconate from pectin: step 1/5.</text>
</comment>
<keyword evidence="9" id="KW-1185">Reference proteome</keyword>
<evidence type="ECO:0000256" key="1">
    <source>
        <dbReference type="ARBA" id="ARBA00005184"/>
    </source>
</evidence>
<comment type="similarity">
    <text evidence="3">In the C-terminal section; belongs to the pectinesterase family.</text>
</comment>
<evidence type="ECO:0000313" key="8">
    <source>
        <dbReference type="EMBL" id="KAJ4950060.1"/>
    </source>
</evidence>
<protein>
    <recommendedName>
        <fullName evidence="10">Pectinesterase</fullName>
    </recommendedName>
</protein>
<dbReference type="Gene3D" id="1.20.140.40">
    <property type="entry name" value="Invertase/pectin methylesterase inhibitor family protein"/>
    <property type="match status" value="1"/>
</dbReference>
<dbReference type="GO" id="GO:0042545">
    <property type="term" value="P:cell wall modification"/>
    <property type="evidence" value="ECO:0007669"/>
    <property type="project" value="InterPro"/>
</dbReference>
<dbReference type="GO" id="GO:0030599">
    <property type="term" value="F:pectinesterase activity"/>
    <property type="evidence" value="ECO:0007669"/>
    <property type="project" value="InterPro"/>
</dbReference>
<dbReference type="InterPro" id="IPR006501">
    <property type="entry name" value="Pectinesterase_inhib_dom"/>
</dbReference>
<dbReference type="InterPro" id="IPR035513">
    <property type="entry name" value="Invertase/methylesterase_inhib"/>
</dbReference>
<comment type="caution">
    <text evidence="8">The sequence shown here is derived from an EMBL/GenBank/DDBJ whole genome shotgun (WGS) entry which is preliminary data.</text>
</comment>
<dbReference type="PANTHER" id="PTHR31707">
    <property type="entry name" value="PECTINESTERASE"/>
    <property type="match status" value="1"/>
</dbReference>
<dbReference type="InterPro" id="IPR012334">
    <property type="entry name" value="Pectin_lyas_fold"/>
</dbReference>
<evidence type="ECO:0000313" key="9">
    <source>
        <dbReference type="Proteomes" id="UP001141806"/>
    </source>
</evidence>
<dbReference type="EMBL" id="JAMYWD010000012">
    <property type="protein sequence ID" value="KAJ4950060.1"/>
    <property type="molecule type" value="Genomic_DNA"/>
</dbReference>
<dbReference type="AlphaFoldDB" id="A0A9Q0JTP8"/>
<dbReference type="Proteomes" id="UP001141806">
    <property type="component" value="Unassembled WGS sequence"/>
</dbReference>
<dbReference type="InterPro" id="IPR011050">
    <property type="entry name" value="Pectin_lyase_fold/virulence"/>
</dbReference>
<dbReference type="SUPFAM" id="SSF101148">
    <property type="entry name" value="Plant invertase/pectin methylesterase inhibitor"/>
    <property type="match status" value="1"/>
</dbReference>
<dbReference type="Pfam" id="PF01095">
    <property type="entry name" value="Pectinesterase"/>
    <property type="match status" value="1"/>
</dbReference>
<sequence length="162" mass="17884">MGFDRTIIGEKCSNEKEKAAWSDCMVLYHDTVLQLNTTVDPDNNYTDFDKQTWLSTTLTNLDTCDRKLLQAKSKFGKPDLAVAKDGSGNYPTIQAALDAASKAKNGSNRFVIYAKKGVYDENLDINLKNITLLGDGLRFTIITGNRSVARGFTTFRSATVGK</sequence>
<name>A0A9Q0JTP8_9MAGN</name>
<evidence type="ECO:0000256" key="5">
    <source>
        <dbReference type="ARBA" id="ARBA00023085"/>
    </source>
</evidence>
<dbReference type="InterPro" id="IPR000070">
    <property type="entry name" value="Pectinesterase_cat"/>
</dbReference>
<evidence type="ECO:0000259" key="7">
    <source>
        <dbReference type="Pfam" id="PF04043"/>
    </source>
</evidence>
<keyword evidence="5" id="KW-0063">Aspartyl esterase</keyword>
<dbReference type="Gene3D" id="2.160.20.10">
    <property type="entry name" value="Single-stranded right-handed beta-helix, Pectin lyase-like"/>
    <property type="match status" value="1"/>
</dbReference>
<feature type="domain" description="Pectinesterase inhibitor" evidence="7">
    <location>
        <begin position="14"/>
        <end position="76"/>
    </location>
</feature>
<feature type="domain" description="Pectinesterase catalytic" evidence="6">
    <location>
        <begin position="79"/>
        <end position="161"/>
    </location>
</feature>